<dbReference type="InterPro" id="IPR010998">
    <property type="entry name" value="Integrase_recombinase_N"/>
</dbReference>
<dbReference type="Pfam" id="PF02899">
    <property type="entry name" value="Phage_int_SAM_1"/>
    <property type="match status" value="1"/>
</dbReference>
<keyword evidence="4" id="KW-0233">DNA recombination</keyword>
<accession>A0A8I0ZXA3</accession>
<dbReference type="PROSITE" id="PS51900">
    <property type="entry name" value="CB"/>
    <property type="match status" value="1"/>
</dbReference>
<keyword evidence="10" id="KW-1185">Reference proteome</keyword>
<feature type="compositionally biased region" description="Basic residues" evidence="6">
    <location>
        <begin position="451"/>
        <end position="460"/>
    </location>
</feature>
<dbReference type="InterPro" id="IPR004107">
    <property type="entry name" value="Integrase_SAM-like_N"/>
</dbReference>
<dbReference type="InterPro" id="IPR013762">
    <property type="entry name" value="Integrase-like_cat_sf"/>
</dbReference>
<feature type="compositionally biased region" description="Basic and acidic residues" evidence="6">
    <location>
        <begin position="494"/>
        <end position="512"/>
    </location>
</feature>
<feature type="region of interest" description="Disordered" evidence="6">
    <location>
        <begin position="451"/>
        <end position="522"/>
    </location>
</feature>
<evidence type="ECO:0000256" key="1">
    <source>
        <dbReference type="ARBA" id="ARBA00008857"/>
    </source>
</evidence>
<evidence type="ECO:0000256" key="3">
    <source>
        <dbReference type="ARBA" id="ARBA00023125"/>
    </source>
</evidence>
<comment type="caution">
    <text evidence="9">The sequence shown here is derived from an EMBL/GenBank/DDBJ whole genome shotgun (WGS) entry which is preliminary data.</text>
</comment>
<dbReference type="InterPro" id="IPR044068">
    <property type="entry name" value="CB"/>
</dbReference>
<dbReference type="EMBL" id="JAECSB010000102">
    <property type="protein sequence ID" value="MBH5147739.1"/>
    <property type="molecule type" value="Genomic_DNA"/>
</dbReference>
<evidence type="ECO:0000256" key="5">
    <source>
        <dbReference type="PROSITE-ProRule" id="PRU01248"/>
    </source>
</evidence>
<dbReference type="InterPro" id="IPR011010">
    <property type="entry name" value="DNA_brk_join_enz"/>
</dbReference>
<evidence type="ECO:0000259" key="7">
    <source>
        <dbReference type="PROSITE" id="PS51898"/>
    </source>
</evidence>
<feature type="region of interest" description="Disordered" evidence="6">
    <location>
        <begin position="406"/>
        <end position="431"/>
    </location>
</feature>
<protein>
    <submittedName>
        <fullName evidence="9">Tyrosine-type recombinase/integrase</fullName>
    </submittedName>
</protein>
<dbReference type="InterPro" id="IPR050090">
    <property type="entry name" value="Tyrosine_recombinase_XerCD"/>
</dbReference>
<dbReference type="Proteomes" id="UP000627573">
    <property type="component" value="Unassembled WGS sequence"/>
</dbReference>
<dbReference type="GO" id="GO:0003677">
    <property type="term" value="F:DNA binding"/>
    <property type="evidence" value="ECO:0007669"/>
    <property type="project" value="UniProtKB-UniRule"/>
</dbReference>
<keyword evidence="2" id="KW-0229">DNA integration</keyword>
<dbReference type="RefSeq" id="WP_197942340.1">
    <property type="nucleotide sequence ID" value="NZ_JAECSB010000102.1"/>
</dbReference>
<dbReference type="AlphaFoldDB" id="A0A8I0ZXA3"/>
<evidence type="ECO:0000256" key="4">
    <source>
        <dbReference type="ARBA" id="ARBA00023172"/>
    </source>
</evidence>
<reference evidence="9 10" key="1">
    <citation type="submission" date="2020-12" db="EMBL/GenBank/DDBJ databases">
        <title>Draft genome sequence of furan degrading bacterial strain FUR100.</title>
        <authorList>
            <person name="Woiski C."/>
        </authorList>
    </citation>
    <scope>NUCLEOTIDE SEQUENCE [LARGE SCALE GENOMIC DNA]</scope>
    <source>
        <strain evidence="9 10">FUR100</strain>
    </source>
</reference>
<dbReference type="SUPFAM" id="SSF56349">
    <property type="entry name" value="DNA breaking-rejoining enzymes"/>
    <property type="match status" value="1"/>
</dbReference>
<name>A0A8I0ZXA3_RHOER</name>
<comment type="similarity">
    <text evidence="1">Belongs to the 'phage' integrase family.</text>
</comment>
<dbReference type="Gene3D" id="1.10.150.130">
    <property type="match status" value="1"/>
</dbReference>
<evidence type="ECO:0000256" key="6">
    <source>
        <dbReference type="SAM" id="MobiDB-lite"/>
    </source>
</evidence>
<evidence type="ECO:0000313" key="9">
    <source>
        <dbReference type="EMBL" id="MBH5147739.1"/>
    </source>
</evidence>
<evidence type="ECO:0000259" key="8">
    <source>
        <dbReference type="PROSITE" id="PS51900"/>
    </source>
</evidence>
<dbReference type="InterPro" id="IPR002104">
    <property type="entry name" value="Integrase_catalytic"/>
</dbReference>
<dbReference type="PANTHER" id="PTHR30349:SF41">
    <property type="entry name" value="INTEGRASE_RECOMBINASE PROTEIN MJ0367-RELATED"/>
    <property type="match status" value="1"/>
</dbReference>
<gene>
    <name evidence="9" type="ORF">I3517_34600</name>
</gene>
<feature type="domain" description="Core-binding (CB)" evidence="8">
    <location>
        <begin position="1"/>
        <end position="73"/>
    </location>
</feature>
<dbReference type="Gene3D" id="1.10.443.10">
    <property type="entry name" value="Intergrase catalytic core"/>
    <property type="match status" value="1"/>
</dbReference>
<organism evidence="9 10">
    <name type="scientific">Rhodococcus erythropolis</name>
    <name type="common">Arthrobacter picolinophilus</name>
    <dbReference type="NCBI Taxonomy" id="1833"/>
    <lineage>
        <taxon>Bacteria</taxon>
        <taxon>Bacillati</taxon>
        <taxon>Actinomycetota</taxon>
        <taxon>Actinomycetes</taxon>
        <taxon>Mycobacteriales</taxon>
        <taxon>Nocardiaceae</taxon>
        <taxon>Rhodococcus</taxon>
        <taxon>Rhodococcus erythropolis group</taxon>
    </lineage>
</organism>
<dbReference type="SUPFAM" id="SSF47823">
    <property type="entry name" value="lambda integrase-like, N-terminal domain"/>
    <property type="match status" value="1"/>
</dbReference>
<evidence type="ECO:0000313" key="10">
    <source>
        <dbReference type="Proteomes" id="UP000627573"/>
    </source>
</evidence>
<dbReference type="GO" id="GO:0006310">
    <property type="term" value="P:DNA recombination"/>
    <property type="evidence" value="ECO:0007669"/>
    <property type="project" value="UniProtKB-KW"/>
</dbReference>
<proteinExistence type="inferred from homology"/>
<dbReference type="GO" id="GO:0015074">
    <property type="term" value="P:DNA integration"/>
    <property type="evidence" value="ECO:0007669"/>
    <property type="project" value="UniProtKB-KW"/>
</dbReference>
<dbReference type="PROSITE" id="PS51898">
    <property type="entry name" value="TYR_RECOMBINASE"/>
    <property type="match status" value="1"/>
</dbReference>
<feature type="compositionally biased region" description="Polar residues" evidence="6">
    <location>
        <begin position="100"/>
        <end position="110"/>
    </location>
</feature>
<dbReference type="PANTHER" id="PTHR30349">
    <property type="entry name" value="PHAGE INTEGRASE-RELATED"/>
    <property type="match status" value="1"/>
</dbReference>
<sequence length="575" mass="65434">MSPISQQGYARNIAAFLSFLTSARSGISWRDVNEDDHVAYLVWRRRDASGPRVSGATWNREVAAVNNFYRWAVRKGFVAANPIPHHARSGRSHTPGRIDNQGSSPTTYSRDVNRDNIEWIPQASYRRWRDTGMKGMNADGLPRPAFRGRWATRNAVFCDLMVRTGLRLAEQSALTVFDLPTEHQPVSYQRFRLPVAIAKGSSTRWVYIPESIVRELINYRDIDRRQIIDDARAHGRYDKIARPLVVEDPAQPIAVDYTNAGVKARVKVSNLDHTDRRRLYIAGDRGLEPASFWLTERGMPVSVSRWKGLFHEANVRCADVGIPLRVHPHMLRHTFAVVTLEQLQRGHIAALREQTAEQRGHYTRIFGDPLDWVRRRMGHRSITTTMIYLHTLAELEMETRMALVPDDWEEPPAPPNPLASNTNASQGNPARVPELIPVNHRRHPRVSMKFHHATNRRPHLLRPTLRAPHRSSSSEMTDGHGRSPPTSGPCPAGTDRHSTHSPDAQVRPEHCGQKRPRVRSGCSSPRFCGISTRFPIRQQYRPLSRCGMSRGISGSEHLWPVSTDRWSARQFCGEY</sequence>
<feature type="compositionally biased region" description="Polar residues" evidence="6">
    <location>
        <begin position="418"/>
        <end position="428"/>
    </location>
</feature>
<feature type="domain" description="Tyr recombinase" evidence="7">
    <location>
        <begin position="131"/>
        <end position="402"/>
    </location>
</feature>
<dbReference type="CDD" id="cd00397">
    <property type="entry name" value="DNA_BRE_C"/>
    <property type="match status" value="1"/>
</dbReference>
<evidence type="ECO:0000256" key="2">
    <source>
        <dbReference type="ARBA" id="ARBA00022908"/>
    </source>
</evidence>
<keyword evidence="3 5" id="KW-0238">DNA-binding</keyword>
<feature type="region of interest" description="Disordered" evidence="6">
    <location>
        <begin position="84"/>
        <end position="111"/>
    </location>
</feature>